<dbReference type="EMBL" id="DTHS01000028">
    <property type="protein sequence ID" value="HHR48892.1"/>
    <property type="molecule type" value="Genomic_DNA"/>
</dbReference>
<gene>
    <name evidence="3" type="primary">groES</name>
    <name evidence="3" type="synonym">groS</name>
    <name evidence="5" type="ORF">ENV79_04525</name>
</gene>
<dbReference type="InterPro" id="IPR018369">
    <property type="entry name" value="Chaprnonin_Cpn10_CS"/>
</dbReference>
<dbReference type="GO" id="GO:0005737">
    <property type="term" value="C:cytoplasm"/>
    <property type="evidence" value="ECO:0007669"/>
    <property type="project" value="UniProtKB-SubCell"/>
</dbReference>
<dbReference type="PRINTS" id="PR00297">
    <property type="entry name" value="CHAPERONIN10"/>
</dbReference>
<dbReference type="GO" id="GO:0044183">
    <property type="term" value="F:protein folding chaperone"/>
    <property type="evidence" value="ECO:0007669"/>
    <property type="project" value="InterPro"/>
</dbReference>
<sequence length="99" mass="11155">MKIKPLADRVVVERIEEEEVKKGGIILPDTAKEKPIKGKVVAVGPGRLDDKGNRIPMEVKKGDIVLFGKYAGQEIKIDNKEYLIMREDEILAIIVEKEE</sequence>
<keyword evidence="2 3" id="KW-0143">Chaperone</keyword>
<dbReference type="NCBIfam" id="NF001531">
    <property type="entry name" value="PRK00364.2-2"/>
    <property type="match status" value="1"/>
</dbReference>
<dbReference type="GO" id="GO:0051087">
    <property type="term" value="F:protein-folding chaperone binding"/>
    <property type="evidence" value="ECO:0007669"/>
    <property type="project" value="TreeGrafter"/>
</dbReference>
<dbReference type="GO" id="GO:0051082">
    <property type="term" value="F:unfolded protein binding"/>
    <property type="evidence" value="ECO:0007669"/>
    <property type="project" value="TreeGrafter"/>
</dbReference>
<reference evidence="5" key="1">
    <citation type="journal article" date="2020" name="mSystems">
        <title>Genome- and Community-Level Interaction Insights into Carbon Utilization and Element Cycling Functions of Hydrothermarchaeota in Hydrothermal Sediment.</title>
        <authorList>
            <person name="Zhou Z."/>
            <person name="Liu Y."/>
            <person name="Xu W."/>
            <person name="Pan J."/>
            <person name="Luo Z.H."/>
            <person name="Li M."/>
        </authorList>
    </citation>
    <scope>NUCLEOTIDE SEQUENCE [LARGE SCALE GENOMIC DNA]</scope>
    <source>
        <strain evidence="5">SpSt-791</strain>
    </source>
</reference>
<comment type="subunit">
    <text evidence="3">Heptamer of 7 subunits arranged in a ring. Interacts with the chaperonin GroEL.</text>
</comment>
<dbReference type="GO" id="GO:0046872">
    <property type="term" value="F:metal ion binding"/>
    <property type="evidence" value="ECO:0007669"/>
    <property type="project" value="TreeGrafter"/>
</dbReference>
<proteinExistence type="inferred from homology"/>
<evidence type="ECO:0000256" key="4">
    <source>
        <dbReference type="RuleBase" id="RU000535"/>
    </source>
</evidence>
<evidence type="ECO:0000256" key="2">
    <source>
        <dbReference type="ARBA" id="ARBA00023186"/>
    </source>
</evidence>
<keyword evidence="3" id="KW-0963">Cytoplasm</keyword>
<dbReference type="Pfam" id="PF00166">
    <property type="entry name" value="Cpn10"/>
    <property type="match status" value="1"/>
</dbReference>
<dbReference type="NCBIfam" id="NF001527">
    <property type="entry name" value="PRK00364.1-2"/>
    <property type="match status" value="1"/>
</dbReference>
<comment type="similarity">
    <text evidence="1 3 4">Belongs to the GroES chaperonin family.</text>
</comment>
<dbReference type="CDD" id="cd00320">
    <property type="entry name" value="cpn10"/>
    <property type="match status" value="1"/>
</dbReference>
<dbReference type="AlphaFoldDB" id="A0A7V5Y0D1"/>
<evidence type="ECO:0000256" key="3">
    <source>
        <dbReference type="HAMAP-Rule" id="MF_00580"/>
    </source>
</evidence>
<dbReference type="SUPFAM" id="SSF50129">
    <property type="entry name" value="GroES-like"/>
    <property type="match status" value="1"/>
</dbReference>
<comment type="subcellular location">
    <subcellularLocation>
        <location evidence="3">Cytoplasm</location>
    </subcellularLocation>
</comment>
<dbReference type="Gene3D" id="2.30.33.40">
    <property type="entry name" value="GroES chaperonin"/>
    <property type="match status" value="1"/>
</dbReference>
<accession>A0A7V5Y0D1</accession>
<dbReference type="GO" id="GO:0005524">
    <property type="term" value="F:ATP binding"/>
    <property type="evidence" value="ECO:0007669"/>
    <property type="project" value="InterPro"/>
</dbReference>
<dbReference type="InterPro" id="IPR037124">
    <property type="entry name" value="Chaperonin_GroES_sf"/>
</dbReference>
<evidence type="ECO:0000313" key="5">
    <source>
        <dbReference type="EMBL" id="HHR48892.1"/>
    </source>
</evidence>
<evidence type="ECO:0000256" key="1">
    <source>
        <dbReference type="ARBA" id="ARBA00006975"/>
    </source>
</evidence>
<dbReference type="PANTHER" id="PTHR10772:SF58">
    <property type="entry name" value="CO-CHAPERONIN GROES"/>
    <property type="match status" value="1"/>
</dbReference>
<dbReference type="HAMAP" id="MF_00580">
    <property type="entry name" value="CH10"/>
    <property type="match status" value="1"/>
</dbReference>
<dbReference type="InterPro" id="IPR020818">
    <property type="entry name" value="Chaperonin_GroES"/>
</dbReference>
<dbReference type="FunFam" id="2.30.33.40:FF:000001">
    <property type="entry name" value="10 kDa chaperonin"/>
    <property type="match status" value="1"/>
</dbReference>
<dbReference type="NCBIfam" id="NF001533">
    <property type="entry name" value="PRK00364.2-4"/>
    <property type="match status" value="1"/>
</dbReference>
<name>A0A7V5Y0D1_UNCW3</name>
<dbReference type="NCBIfam" id="NF001534">
    <property type="entry name" value="PRK00364.2-5"/>
    <property type="match status" value="1"/>
</dbReference>
<dbReference type="PANTHER" id="PTHR10772">
    <property type="entry name" value="10 KDA HEAT SHOCK PROTEIN"/>
    <property type="match status" value="1"/>
</dbReference>
<dbReference type="PROSITE" id="PS00681">
    <property type="entry name" value="CHAPERONINS_CPN10"/>
    <property type="match status" value="1"/>
</dbReference>
<organism evidence="5">
    <name type="scientific">candidate division WOR-3 bacterium</name>
    <dbReference type="NCBI Taxonomy" id="2052148"/>
    <lineage>
        <taxon>Bacteria</taxon>
        <taxon>Bacteria division WOR-3</taxon>
    </lineage>
</organism>
<dbReference type="InterPro" id="IPR011032">
    <property type="entry name" value="GroES-like_sf"/>
</dbReference>
<dbReference type="SMART" id="SM00883">
    <property type="entry name" value="Cpn10"/>
    <property type="match status" value="1"/>
</dbReference>
<comment type="function">
    <text evidence="3 4">Together with the chaperonin GroEL, plays an essential role in assisting protein folding. The GroEL-GroES system forms a nano-cage that allows encapsulation of the non-native substrate proteins and provides a physical environment optimized to promote and accelerate protein folding. GroES binds to the apical surface of the GroEL ring, thereby capping the opening of the GroEL channel.</text>
</comment>
<protein>
    <recommendedName>
        <fullName evidence="3">Co-chaperonin GroES</fullName>
    </recommendedName>
    <alternativeName>
        <fullName evidence="3">10 kDa chaperonin</fullName>
    </alternativeName>
    <alternativeName>
        <fullName evidence="3">Chaperonin-10</fullName>
        <shortName evidence="3">Cpn10</shortName>
    </alternativeName>
</protein>
<comment type="caution">
    <text evidence="5">The sequence shown here is derived from an EMBL/GenBank/DDBJ whole genome shotgun (WGS) entry which is preliminary data.</text>
</comment>